<feature type="region of interest" description="Disordered" evidence="2">
    <location>
        <begin position="24"/>
        <end position="44"/>
    </location>
</feature>
<dbReference type="SUPFAM" id="SSF53850">
    <property type="entry name" value="Periplasmic binding protein-like II"/>
    <property type="match status" value="1"/>
</dbReference>
<dbReference type="PANTHER" id="PTHR35936:SF17">
    <property type="entry name" value="ARGININE-BINDING EXTRACELLULAR PROTEIN ARTP"/>
    <property type="match status" value="1"/>
</dbReference>
<dbReference type="RefSeq" id="WP_350258460.1">
    <property type="nucleotide sequence ID" value="NZ_CP138335.1"/>
</dbReference>
<accession>A0AAU7V727</accession>
<evidence type="ECO:0000256" key="2">
    <source>
        <dbReference type="SAM" id="MobiDB-lite"/>
    </source>
</evidence>
<dbReference type="SMART" id="SM00062">
    <property type="entry name" value="PBPb"/>
    <property type="match status" value="1"/>
</dbReference>
<dbReference type="PROSITE" id="PS51257">
    <property type="entry name" value="PROKAR_LIPOPROTEIN"/>
    <property type="match status" value="1"/>
</dbReference>
<name>A0AAU7V727_9ACTO</name>
<evidence type="ECO:0000256" key="3">
    <source>
        <dbReference type="SAM" id="SignalP"/>
    </source>
</evidence>
<reference evidence="5" key="1">
    <citation type="submission" date="2023-11" db="EMBL/GenBank/DDBJ databases">
        <title>Scrofimicrobium hongkongense sp. nov., isolated from a patient with peritonitis.</title>
        <authorList>
            <person name="Lao H.Y."/>
            <person name="Wong A.Y.P."/>
            <person name="Ng T.L."/>
            <person name="Wong R.Y.L."/>
            <person name="Yau M.C.Y."/>
            <person name="Lam J.Y.W."/>
            <person name="Siu G.K.H."/>
        </authorList>
    </citation>
    <scope>NUCLEOTIDE SEQUENCE</scope>
    <source>
        <strain evidence="5">R131</strain>
    </source>
</reference>
<dbReference type="InterPro" id="IPR001638">
    <property type="entry name" value="Solute-binding_3/MltF_N"/>
</dbReference>
<dbReference type="KEGG" id="sapp:SAC06_01495"/>
<keyword evidence="1 3" id="KW-0732">Signal</keyword>
<organism evidence="5">
    <name type="scientific">Scrofimicrobium appendicitidis</name>
    <dbReference type="NCBI Taxonomy" id="3079930"/>
    <lineage>
        <taxon>Bacteria</taxon>
        <taxon>Bacillati</taxon>
        <taxon>Actinomycetota</taxon>
        <taxon>Actinomycetes</taxon>
        <taxon>Actinomycetales</taxon>
        <taxon>Actinomycetaceae</taxon>
        <taxon>Scrofimicrobium</taxon>
    </lineage>
</organism>
<dbReference type="Pfam" id="PF00497">
    <property type="entry name" value="SBP_bac_3"/>
    <property type="match status" value="1"/>
</dbReference>
<feature type="signal peptide" evidence="3">
    <location>
        <begin position="1"/>
        <end position="19"/>
    </location>
</feature>
<evidence type="ECO:0000313" key="5">
    <source>
        <dbReference type="EMBL" id="XBW08261.1"/>
    </source>
</evidence>
<proteinExistence type="predicted"/>
<sequence length="316" mass="33008">MRTRTGIAAIAAVAALALAGCSDPGTTTDTQSEPQSDSGQSQAAAGMEITPFDISTISVQEDIAALVPQAIKDRGILRNGASTDYAPGEYRADDGQTPVGYDVDLVRALARVMGLEDGQTSHAEFPTIIPALGSKFDVGVSSFSVSPERIEQVNMISYVEVGSAYAVAAGNPKDFDPNNICGTTIGVQTGTYQHDYLLAQSDQCVADGKKAIEVMPLTVQTDVSTKVIGGQYDATLADSTVIGYTVKKSDGKLEQIGDVIESAPQGITVKKDDEALTEAIQKALQYLMDNGYLTQILAPYGADGAALTTAELNPAS</sequence>
<dbReference type="AlphaFoldDB" id="A0AAU7V727"/>
<protein>
    <submittedName>
        <fullName evidence="5">ABC transporter substrate-binding protein</fullName>
    </submittedName>
</protein>
<evidence type="ECO:0000256" key="1">
    <source>
        <dbReference type="ARBA" id="ARBA00022729"/>
    </source>
</evidence>
<feature type="domain" description="Solute-binding protein family 3/N-terminal" evidence="4">
    <location>
        <begin position="76"/>
        <end position="304"/>
    </location>
</feature>
<evidence type="ECO:0000259" key="4">
    <source>
        <dbReference type="SMART" id="SM00062"/>
    </source>
</evidence>
<dbReference type="Gene3D" id="3.40.190.10">
    <property type="entry name" value="Periplasmic binding protein-like II"/>
    <property type="match status" value="2"/>
</dbReference>
<dbReference type="PANTHER" id="PTHR35936">
    <property type="entry name" value="MEMBRANE-BOUND LYTIC MUREIN TRANSGLYCOSYLASE F"/>
    <property type="match status" value="1"/>
</dbReference>
<feature type="compositionally biased region" description="Polar residues" evidence="2">
    <location>
        <begin position="24"/>
        <end position="43"/>
    </location>
</feature>
<dbReference type="EMBL" id="CP138335">
    <property type="protein sequence ID" value="XBW08261.1"/>
    <property type="molecule type" value="Genomic_DNA"/>
</dbReference>
<dbReference type="CDD" id="cd01004">
    <property type="entry name" value="PBP2_MidA_like"/>
    <property type="match status" value="1"/>
</dbReference>
<feature type="chain" id="PRO_5043549118" evidence="3">
    <location>
        <begin position="20"/>
        <end position="316"/>
    </location>
</feature>
<gene>
    <name evidence="5" type="ORF">SAC06_01495</name>
</gene>